<dbReference type="InterPro" id="IPR050555">
    <property type="entry name" value="Bact_Solute-Bind_Prot2"/>
</dbReference>
<dbReference type="RefSeq" id="WP_123607978.1">
    <property type="nucleotide sequence ID" value="NZ_RJVG01000001.1"/>
</dbReference>
<dbReference type="OrthoDB" id="9769193at2"/>
<evidence type="ECO:0000313" key="5">
    <source>
        <dbReference type="Proteomes" id="UP000273083"/>
    </source>
</evidence>
<evidence type="ECO:0000259" key="3">
    <source>
        <dbReference type="Pfam" id="PF13407"/>
    </source>
</evidence>
<accession>A0A3N1XZ71</accession>
<dbReference type="Proteomes" id="UP000273083">
    <property type="component" value="Unassembled WGS sequence"/>
</dbReference>
<dbReference type="Gene3D" id="3.40.50.2300">
    <property type="match status" value="2"/>
</dbReference>
<evidence type="ECO:0000256" key="2">
    <source>
        <dbReference type="ARBA" id="ARBA00022729"/>
    </source>
</evidence>
<feature type="domain" description="Periplasmic binding protein" evidence="3">
    <location>
        <begin position="45"/>
        <end position="299"/>
    </location>
</feature>
<reference evidence="4 5" key="1">
    <citation type="submission" date="2018-11" db="EMBL/GenBank/DDBJ databases">
        <title>Genomic Encyclopedia of Type Strains, Phase IV (KMG-IV): sequencing the most valuable type-strain genomes for metagenomic binning, comparative biology and taxonomic classification.</title>
        <authorList>
            <person name="Goeker M."/>
        </authorList>
    </citation>
    <scope>NUCLEOTIDE SEQUENCE [LARGE SCALE GENOMIC DNA]</scope>
    <source>
        <strain evidence="4 5">DSM 26537</strain>
    </source>
</reference>
<dbReference type="InterPro" id="IPR025997">
    <property type="entry name" value="SBP_2_dom"/>
</dbReference>
<evidence type="ECO:0000313" key="4">
    <source>
        <dbReference type="EMBL" id="ROR31894.1"/>
    </source>
</evidence>
<protein>
    <submittedName>
        <fullName evidence="4">Xylose-binding protein</fullName>
    </submittedName>
</protein>
<gene>
    <name evidence="4" type="ORF">EDD66_101514</name>
</gene>
<comment type="subcellular location">
    <subcellularLocation>
        <location evidence="1">Cell envelope</location>
    </subcellularLocation>
</comment>
<comment type="caution">
    <text evidence="4">The sequence shown here is derived from an EMBL/GenBank/DDBJ whole genome shotgun (WGS) entry which is preliminary data.</text>
</comment>
<dbReference type="GO" id="GO:0030246">
    <property type="term" value="F:carbohydrate binding"/>
    <property type="evidence" value="ECO:0007669"/>
    <property type="project" value="TreeGrafter"/>
</dbReference>
<sequence length="352" mass="39735">MGERCKNRRMFQIPLISLLMIAILTGCNKTQTDHVEKKEEEKMLVGFSMATLKEDRWLRDRDIFIAKAKQEGIDVIVKNANNDSNIQLEQVKEMVRKGIDILVIVPNDSEEVKECIEVAKSEEIPVISYDRLARNSDVDVYISFDNVKVGELQGRYLAEHVPEGGYIILNGAKDDFNSEMFHEGYMNVLQKLADEDKIQILEETWVDNWTRETAYDFVIKGVNTHGNKVRAILAANDSLALGAIDALSVSQMTNDVVVVGHDADLIACQRIVKGTQALTIYKPITKLIDKTVEVCKQLLVDARIDSGETINDGTYDVPYIKIDVVPVTKDNIDDTIIKDGFHLKEEVYNIND</sequence>
<dbReference type="EMBL" id="RJVG01000001">
    <property type="protein sequence ID" value="ROR31894.1"/>
    <property type="molecule type" value="Genomic_DNA"/>
</dbReference>
<dbReference type="AlphaFoldDB" id="A0A3N1XZ71"/>
<name>A0A3N1XZ71_9FIRM</name>
<evidence type="ECO:0000256" key="1">
    <source>
        <dbReference type="ARBA" id="ARBA00004196"/>
    </source>
</evidence>
<dbReference type="PANTHER" id="PTHR30036:SF1">
    <property type="entry name" value="D-XYLOSE-BINDING PERIPLASMIC PROTEIN"/>
    <property type="match status" value="1"/>
</dbReference>
<dbReference type="PANTHER" id="PTHR30036">
    <property type="entry name" value="D-XYLOSE-BINDING PERIPLASMIC PROTEIN"/>
    <property type="match status" value="1"/>
</dbReference>
<dbReference type="SUPFAM" id="SSF53822">
    <property type="entry name" value="Periplasmic binding protein-like I"/>
    <property type="match status" value="1"/>
</dbReference>
<organism evidence="4 5">
    <name type="scientific">Mobilisporobacter senegalensis</name>
    <dbReference type="NCBI Taxonomy" id="1329262"/>
    <lineage>
        <taxon>Bacteria</taxon>
        <taxon>Bacillati</taxon>
        <taxon>Bacillota</taxon>
        <taxon>Clostridia</taxon>
        <taxon>Lachnospirales</taxon>
        <taxon>Lachnospiraceae</taxon>
        <taxon>Mobilisporobacter</taxon>
    </lineage>
</organism>
<dbReference type="InterPro" id="IPR028082">
    <property type="entry name" value="Peripla_BP_I"/>
</dbReference>
<keyword evidence="5" id="KW-1185">Reference proteome</keyword>
<dbReference type="PROSITE" id="PS51257">
    <property type="entry name" value="PROKAR_LIPOPROTEIN"/>
    <property type="match status" value="1"/>
</dbReference>
<proteinExistence type="predicted"/>
<dbReference type="Pfam" id="PF13407">
    <property type="entry name" value="Peripla_BP_4"/>
    <property type="match status" value="1"/>
</dbReference>
<keyword evidence="2" id="KW-0732">Signal</keyword>
<dbReference type="GO" id="GO:0030288">
    <property type="term" value="C:outer membrane-bounded periplasmic space"/>
    <property type="evidence" value="ECO:0007669"/>
    <property type="project" value="TreeGrafter"/>
</dbReference>